<dbReference type="Gene3D" id="3.30.1490.330">
    <property type="match status" value="1"/>
</dbReference>
<evidence type="ECO:0000256" key="2">
    <source>
        <dbReference type="ARBA" id="ARBA00022723"/>
    </source>
</evidence>
<dbReference type="GO" id="GO:0046872">
    <property type="term" value="F:metal ion binding"/>
    <property type="evidence" value="ECO:0007669"/>
    <property type="project" value="UniProtKB-KW"/>
</dbReference>
<evidence type="ECO:0000256" key="4">
    <source>
        <dbReference type="ARBA" id="ARBA00022840"/>
    </source>
</evidence>
<proteinExistence type="predicted"/>
<keyword evidence="5" id="KW-0460">Magnesium</keyword>
<comment type="caution">
    <text evidence="7">The sequence shown here is derived from an EMBL/GenBank/DDBJ whole genome shotgun (WGS) entry which is preliminary data.</text>
</comment>
<reference evidence="7 8" key="1">
    <citation type="submission" date="2016-04" db="EMBL/GenBank/DDBJ databases">
        <title>Draft Genome Sequences of Staphylococcus capitis Strain H36, S. capitis Strain H65, S. cohnii Strain H62, S. hominis Strain H69, Mycobacterium iranicum Strain H39, Plantibacter sp. Strain H53, Pseudomonas oryzihabitans Strain H72, and Microbacterium sp. Strain H83, isolated from residential settings.</title>
        <authorList>
            <person name="Lymperopoulou D."/>
            <person name="Adams R.I."/>
            <person name="Lindow S."/>
            <person name="Coil D.A."/>
            <person name="Jospin G."/>
            <person name="Eisen J.A."/>
        </authorList>
    </citation>
    <scope>NUCLEOTIDE SEQUENCE [LARGE SCALE GENOMIC DNA]</scope>
    <source>
        <strain evidence="7 8">H72</strain>
    </source>
</reference>
<evidence type="ECO:0000256" key="1">
    <source>
        <dbReference type="ARBA" id="ARBA00022598"/>
    </source>
</evidence>
<keyword evidence="1" id="KW-0436">Ligase</keyword>
<evidence type="ECO:0000256" key="3">
    <source>
        <dbReference type="ARBA" id="ARBA00022741"/>
    </source>
</evidence>
<keyword evidence="2" id="KW-0479">Metal-binding</keyword>
<evidence type="ECO:0000313" key="8">
    <source>
        <dbReference type="Proteomes" id="UP000078356"/>
    </source>
</evidence>
<dbReference type="InterPro" id="IPR005494">
    <property type="entry name" value="GSPS_pre-ATP-grasp-like_dom"/>
</dbReference>
<dbReference type="AlphaFoldDB" id="A0A178LKW3"/>
<gene>
    <name evidence="7" type="ORF">A4V15_11650</name>
</gene>
<dbReference type="SUPFAM" id="SSF56059">
    <property type="entry name" value="Glutathione synthetase ATP-binding domain-like"/>
    <property type="match status" value="1"/>
</dbReference>
<dbReference type="GO" id="GO:0016874">
    <property type="term" value="F:ligase activity"/>
    <property type="evidence" value="ECO:0007669"/>
    <property type="project" value="UniProtKB-KW"/>
</dbReference>
<name>A0A178LKW3_9PSED</name>
<dbReference type="OrthoDB" id="9765517at2"/>
<feature type="domain" description="Glutathionylspermidine synthase pre-ATP-grasp-like" evidence="6">
    <location>
        <begin position="12"/>
        <end position="382"/>
    </location>
</feature>
<evidence type="ECO:0000313" key="7">
    <source>
        <dbReference type="EMBL" id="OAN31708.1"/>
    </source>
</evidence>
<sequence length="384" mass="44286">MQRIAHQERPDWQARAERNGFKFHTIEGERYWDERHYYAFTLDQVEKDLEAPTEELHHMCLDLVGRVVRDEQLLKRLGIPEAFFDPIAESWREGHPHLYGRFDLVYDGKRPAKMIEANYDTPTSIYEAAAFQWDWLEDGMARGLLPQGSDQFNSIEERLGQAFQALRLKHPFYFASIDGSEEDKGTCDYLRAVAEKAGLQTEHIYLQEIGLQEGRFVDLQDRWIPHLFKLHPWEFIFEEDFGAAVAKSDTQFIEPMWKAIISNKGMLPLLWEMHRGHPNLLECHVDTTRSAPVPPGWVRKPFFSREGSNIELHTANGEREVVDGPYGDSPQILQRCASLPRFGQDYTLIGSWVIGDCAAGIGIREDSTLVTKDSSRFVPHLIKA</sequence>
<evidence type="ECO:0000259" key="6">
    <source>
        <dbReference type="Pfam" id="PF03738"/>
    </source>
</evidence>
<dbReference type="EMBL" id="LWCR01000003">
    <property type="protein sequence ID" value="OAN31708.1"/>
    <property type="molecule type" value="Genomic_DNA"/>
</dbReference>
<dbReference type="SUPFAM" id="SSF52440">
    <property type="entry name" value="PreATP-grasp domain"/>
    <property type="match status" value="1"/>
</dbReference>
<dbReference type="InterPro" id="IPR016185">
    <property type="entry name" value="PreATP-grasp_dom_sf"/>
</dbReference>
<organism evidence="7 8">
    <name type="scientific">Pseudomonas oryzihabitans</name>
    <dbReference type="NCBI Taxonomy" id="47885"/>
    <lineage>
        <taxon>Bacteria</taxon>
        <taxon>Pseudomonadati</taxon>
        <taxon>Pseudomonadota</taxon>
        <taxon>Gammaproteobacteria</taxon>
        <taxon>Pseudomonadales</taxon>
        <taxon>Pseudomonadaceae</taxon>
        <taxon>Pseudomonas</taxon>
    </lineage>
</organism>
<dbReference type="GO" id="GO:0005524">
    <property type="term" value="F:ATP binding"/>
    <property type="evidence" value="ECO:0007669"/>
    <property type="project" value="UniProtKB-KW"/>
</dbReference>
<accession>A0A178LKW3</accession>
<keyword evidence="4" id="KW-0067">ATP-binding</keyword>
<evidence type="ECO:0000256" key="5">
    <source>
        <dbReference type="ARBA" id="ARBA00022842"/>
    </source>
</evidence>
<keyword evidence="3" id="KW-0547">Nucleotide-binding</keyword>
<protein>
    <recommendedName>
        <fullName evidence="6">Glutathionylspermidine synthase pre-ATP-grasp-like domain-containing protein</fullName>
    </recommendedName>
</protein>
<dbReference type="Pfam" id="PF03738">
    <property type="entry name" value="GSP_synth"/>
    <property type="match status" value="1"/>
</dbReference>
<dbReference type="RefSeq" id="WP_064306921.1">
    <property type="nucleotide sequence ID" value="NZ_LWCR01000003.1"/>
</dbReference>
<dbReference type="Proteomes" id="UP000078356">
    <property type="component" value="Unassembled WGS sequence"/>
</dbReference>